<keyword evidence="2" id="KW-0472">Membrane</keyword>
<protein>
    <submittedName>
        <fullName evidence="3">Uncharacterized protein</fullName>
    </submittedName>
</protein>
<feature type="region of interest" description="Disordered" evidence="1">
    <location>
        <begin position="169"/>
        <end position="205"/>
    </location>
</feature>
<evidence type="ECO:0000313" key="3">
    <source>
        <dbReference type="EMBL" id="CAD8368352.1"/>
    </source>
</evidence>
<name>A0A7S0FL12_9STRA</name>
<keyword evidence="2" id="KW-0812">Transmembrane</keyword>
<feature type="transmembrane region" description="Helical" evidence="2">
    <location>
        <begin position="110"/>
        <end position="131"/>
    </location>
</feature>
<gene>
    <name evidence="3" type="ORF">MPOL1434_LOCUS4895</name>
</gene>
<accession>A0A7S0FL12</accession>
<reference evidence="3" key="1">
    <citation type="submission" date="2021-01" db="EMBL/GenBank/DDBJ databases">
        <authorList>
            <person name="Corre E."/>
            <person name="Pelletier E."/>
            <person name="Niang G."/>
            <person name="Scheremetjew M."/>
            <person name="Finn R."/>
            <person name="Kale V."/>
            <person name="Holt S."/>
            <person name="Cochrane G."/>
            <person name="Meng A."/>
            <person name="Brown T."/>
            <person name="Cohen L."/>
        </authorList>
    </citation>
    <scope>NUCLEOTIDE SEQUENCE</scope>
    <source>
        <strain evidence="3">CCMP3303</strain>
    </source>
</reference>
<proteinExistence type="predicted"/>
<dbReference type="EMBL" id="HBEJ01008304">
    <property type="protein sequence ID" value="CAD8368352.1"/>
    <property type="molecule type" value="Transcribed_RNA"/>
</dbReference>
<keyword evidence="2" id="KW-1133">Transmembrane helix</keyword>
<sequence>MKADSTILFYSILFHGRFDSAAMNVPTPTPYAAVDNNDATPAPAPNSEPVFDLLPTRDLKKSYGSSSWSRPSGSRPSYSKPSGYYDDDVYRSRIEGQEECGVGCIIATSVLVGLFCVCICGFCGCVCFWYYKRGGREEMDRGTPSEEAFSRYAFQCLGKEHRFDNHLAHGTEPAKEADEERSTDDEERVLENKDTDTPTRTSASSDGYNICSNISPTIVQGEATIVQGDVFAVEVDVEDENAETATSTGGFMPGVFVPETNALKK</sequence>
<evidence type="ECO:0000256" key="1">
    <source>
        <dbReference type="SAM" id="MobiDB-lite"/>
    </source>
</evidence>
<organism evidence="3">
    <name type="scientific">Minutocellus polymorphus</name>
    <dbReference type="NCBI Taxonomy" id="265543"/>
    <lineage>
        <taxon>Eukaryota</taxon>
        <taxon>Sar</taxon>
        <taxon>Stramenopiles</taxon>
        <taxon>Ochrophyta</taxon>
        <taxon>Bacillariophyta</taxon>
        <taxon>Mediophyceae</taxon>
        <taxon>Cymatosirophycidae</taxon>
        <taxon>Cymatosirales</taxon>
        <taxon>Cymatosiraceae</taxon>
        <taxon>Minutocellus</taxon>
    </lineage>
</organism>
<evidence type="ECO:0000256" key="2">
    <source>
        <dbReference type="SAM" id="Phobius"/>
    </source>
</evidence>
<feature type="compositionally biased region" description="Basic and acidic residues" evidence="1">
    <location>
        <begin position="169"/>
        <end position="180"/>
    </location>
</feature>
<dbReference type="AlphaFoldDB" id="A0A7S0FL12"/>